<keyword evidence="3" id="KW-1185">Reference proteome</keyword>
<dbReference type="InterPro" id="IPR013783">
    <property type="entry name" value="Ig-like_fold"/>
</dbReference>
<gene>
    <name evidence="2" type="ORF">VHP8226_00271</name>
</gene>
<comment type="caution">
    <text evidence="2">The sequence shown here is derived from an EMBL/GenBank/DDBJ whole genome shotgun (WGS) entry which is preliminary data.</text>
</comment>
<dbReference type="EMBL" id="CAKLCM010000001">
    <property type="protein sequence ID" value="CAH0524444.1"/>
    <property type="molecule type" value="Genomic_DNA"/>
</dbReference>
<evidence type="ECO:0000259" key="1">
    <source>
        <dbReference type="Pfam" id="PF17803"/>
    </source>
</evidence>
<dbReference type="InterPro" id="IPR010221">
    <property type="entry name" value="VCBS_dom"/>
</dbReference>
<evidence type="ECO:0000313" key="3">
    <source>
        <dbReference type="Proteomes" id="UP000838160"/>
    </source>
</evidence>
<feature type="domain" description="RapA2 cadherin-like" evidence="1">
    <location>
        <begin position="121"/>
        <end position="191"/>
    </location>
</feature>
<sequence>MYKKLLLASAVVGLTACGGESTSSGTDPGSDNTPAVIAGTDTASIYSTSTSVSESLTITDVDAGEAEFVSSSATEYGTFTISTSGDWTYKLDTTNSDVVALASGETLTESITVSSVDGTQHTVTITITAPSSTNTPAVIAGTDTASIDSTATSVSESLTITDDDAGEAEFVSSSASKYGTFTISASGDWTYELDTTNSDVVALASGETLTESITVSSVDGTQHTITITITAPTSATNTPAVIAGTDTASIYSTATSVSESLTITDDDAGEAEFVSSSASKYGTFTISASGDWTYELDATNSDVVALASGETLTESITVTSVDGTQHTVTITIEYADEGVLITPTLPNGVLTIPEVDCTQVFTDADDLADAASESMEAGTTLCLADGTYTSGFEVKFGGAGTKEAPIKIAAENPGKVIFSGGEVSIKMGGSYAQFQGFIFEEPIFSSSFFETRLGSNLEDLCHNCRITENVIVNGKATSSGGIFAHVYGKDIWVDHNIFSGKTAANPMVSINRWVNDEATEEEVLQFIAQGAIVYGNYIANRPPANGKMYADSGDNDYEAVRTGLSATHHYPGNSMVVGNLFENIQGEAEVISNKGTNNVISGNTVRNSYGSITNRHGNTNVISNNFMFGDGFPYAGGLRIVDDGHTITNNYIEGARYQNTSHHGGIVIIGHDGAGDGDNGYQQVENVHIAHNTVVNSVNSVNVNGGGKSKTPKLVYFANNIIDQAVGDVFVDTEDGIGEGSVYTGNIVYGSGKLAETDDVDATDLGATFMSAALAKAEDGLYRPSDDSPDLTAGSYEKADFADVTQDMDGTARGDTTQVGADDINTDTATVTPLEYADVGPQSYSYEKPAAIMVEAEIANADFEDGLTSWSGGSIIDTDAGAFAGNSLLVSGSATASQSDIALTASEKYAVSAFVKGTYSIVVNDHVFEGEETSSNYTYVIHEFETGVDETTGTITLKVADEVTVDSVVDGNLDNWKNDSGSLGVWDTVEDSDGGLGDVGSSSDSAFDGGSVRIRFKEDEGDIHDFTVKPSVSQSITDVATGVDLTYSLYYCDKKGDDSLTTLHYGVKDGSGNIIADARTHVSKLDDAPEGSNKDCFKQVTLVIADNTAPDVEIFATLEVDTDTMSSDTGGNLYAHEQYLDDDLEVRVDEFVLSYQGKPADDAEAMLDEVRLVKRTIDELSD</sequence>
<dbReference type="InterPro" id="IPR040853">
    <property type="entry name" value="RapA2_cadherin-like"/>
</dbReference>
<dbReference type="SUPFAM" id="SSF51126">
    <property type="entry name" value="Pectin lyase-like"/>
    <property type="match status" value="1"/>
</dbReference>
<dbReference type="InterPro" id="IPR011050">
    <property type="entry name" value="Pectin_lyase_fold/virulence"/>
</dbReference>
<dbReference type="InterPro" id="IPR012334">
    <property type="entry name" value="Pectin_lyas_fold"/>
</dbReference>
<proteinExistence type="predicted"/>
<dbReference type="CDD" id="cd14251">
    <property type="entry name" value="PL-6"/>
    <property type="match status" value="1"/>
</dbReference>
<protein>
    <recommendedName>
        <fullName evidence="1">RapA2 cadherin-like domain-containing protein</fullName>
    </recommendedName>
</protein>
<accession>A0ABN8DGE9</accession>
<dbReference type="NCBIfam" id="TIGR01965">
    <property type="entry name" value="VCBS_repeat"/>
    <property type="match status" value="3"/>
</dbReference>
<dbReference type="Proteomes" id="UP000838160">
    <property type="component" value="Unassembled WGS sequence"/>
</dbReference>
<dbReference type="InterPro" id="IPR006626">
    <property type="entry name" value="PbH1"/>
</dbReference>
<dbReference type="Pfam" id="PF17803">
    <property type="entry name" value="Cadherin_4"/>
    <property type="match status" value="1"/>
</dbReference>
<organism evidence="2 3">
    <name type="scientific">Vibrio hippocampi</name>
    <dbReference type="NCBI Taxonomy" id="654686"/>
    <lineage>
        <taxon>Bacteria</taxon>
        <taxon>Pseudomonadati</taxon>
        <taxon>Pseudomonadota</taxon>
        <taxon>Gammaproteobacteria</taxon>
        <taxon>Vibrionales</taxon>
        <taxon>Vibrionaceae</taxon>
        <taxon>Vibrio</taxon>
    </lineage>
</organism>
<dbReference type="Gene3D" id="2.60.40.10">
    <property type="entry name" value="Immunoglobulins"/>
    <property type="match status" value="3"/>
</dbReference>
<dbReference type="SMART" id="SM00710">
    <property type="entry name" value="PbH1"/>
    <property type="match status" value="4"/>
</dbReference>
<evidence type="ECO:0000313" key="2">
    <source>
        <dbReference type="EMBL" id="CAH0524444.1"/>
    </source>
</evidence>
<dbReference type="InterPro" id="IPR039513">
    <property type="entry name" value="PL-6"/>
</dbReference>
<dbReference type="PROSITE" id="PS51257">
    <property type="entry name" value="PROKAR_LIPOPROTEIN"/>
    <property type="match status" value="1"/>
</dbReference>
<dbReference type="Pfam" id="PF14592">
    <property type="entry name" value="Chondroitinas_B"/>
    <property type="match status" value="1"/>
</dbReference>
<reference evidence="2" key="1">
    <citation type="submission" date="2021-12" db="EMBL/GenBank/DDBJ databases">
        <authorList>
            <person name="Rodrigo-Torres L."/>
            <person name="Arahal R. D."/>
            <person name="Lucena T."/>
        </authorList>
    </citation>
    <scope>NUCLEOTIDE SEQUENCE</scope>
    <source>
        <strain evidence="2">CECT 8226</strain>
    </source>
</reference>
<dbReference type="Gene3D" id="2.160.20.10">
    <property type="entry name" value="Single-stranded right-handed beta-helix, Pectin lyase-like"/>
    <property type="match status" value="1"/>
</dbReference>
<dbReference type="Gene3D" id="2.60.120.260">
    <property type="entry name" value="Galactose-binding domain-like"/>
    <property type="match status" value="1"/>
</dbReference>
<dbReference type="RefSeq" id="WP_237483363.1">
    <property type="nucleotide sequence ID" value="NZ_CAKLCM010000001.1"/>
</dbReference>
<name>A0ABN8DGE9_9VIBR</name>